<proteinExistence type="predicted"/>
<keyword evidence="2" id="KW-1185">Reference proteome</keyword>
<dbReference type="EMBL" id="LJIJ01000147">
    <property type="protein sequence ID" value="ODN01565.1"/>
    <property type="molecule type" value="Genomic_DNA"/>
</dbReference>
<dbReference type="Proteomes" id="UP000094527">
    <property type="component" value="Unassembled WGS sequence"/>
</dbReference>
<comment type="caution">
    <text evidence="1">The sequence shown here is derived from an EMBL/GenBank/DDBJ whole genome shotgun (WGS) entry which is preliminary data.</text>
</comment>
<sequence length="83" mass="9184">VVLSFLQHCAGGQEQHRRFSVDPQLTSFDILKNLIGRAFDMKGEFAINYRAVDDYGGEAYLPMVSDWDLSAAFLSASDPGTEP</sequence>
<evidence type="ECO:0000313" key="2">
    <source>
        <dbReference type="Proteomes" id="UP000094527"/>
    </source>
</evidence>
<dbReference type="OMA" id="GEFAINY"/>
<accession>A0A1D2N900</accession>
<feature type="non-terminal residue" evidence="1">
    <location>
        <position position="1"/>
    </location>
</feature>
<evidence type="ECO:0000313" key="1">
    <source>
        <dbReference type="EMBL" id="ODN01565.1"/>
    </source>
</evidence>
<organism evidence="1 2">
    <name type="scientific">Orchesella cincta</name>
    <name type="common">Springtail</name>
    <name type="synonym">Podura cincta</name>
    <dbReference type="NCBI Taxonomy" id="48709"/>
    <lineage>
        <taxon>Eukaryota</taxon>
        <taxon>Metazoa</taxon>
        <taxon>Ecdysozoa</taxon>
        <taxon>Arthropoda</taxon>
        <taxon>Hexapoda</taxon>
        <taxon>Collembola</taxon>
        <taxon>Entomobryomorpha</taxon>
        <taxon>Entomobryoidea</taxon>
        <taxon>Orchesellidae</taxon>
        <taxon>Orchesellinae</taxon>
        <taxon>Orchesella</taxon>
    </lineage>
</organism>
<reference evidence="1 2" key="1">
    <citation type="journal article" date="2016" name="Genome Biol. Evol.">
        <title>Gene Family Evolution Reflects Adaptation to Soil Environmental Stressors in the Genome of the Collembolan Orchesella cincta.</title>
        <authorList>
            <person name="Faddeeva-Vakhrusheva A."/>
            <person name="Derks M.F."/>
            <person name="Anvar S.Y."/>
            <person name="Agamennone V."/>
            <person name="Suring W."/>
            <person name="Smit S."/>
            <person name="van Straalen N.M."/>
            <person name="Roelofs D."/>
        </authorList>
    </citation>
    <scope>NUCLEOTIDE SEQUENCE [LARGE SCALE GENOMIC DNA]</scope>
    <source>
        <tissue evidence="1">Mixed pool</tissue>
    </source>
</reference>
<dbReference type="STRING" id="48709.A0A1D2N900"/>
<protein>
    <submittedName>
        <fullName evidence="1">TBC1 domain family member 25</fullName>
    </submittedName>
</protein>
<name>A0A1D2N900_ORCCI</name>
<dbReference type="OrthoDB" id="10264062at2759"/>
<gene>
    <name evidence="1" type="ORF">Ocin01_05111</name>
</gene>
<dbReference type="AlphaFoldDB" id="A0A1D2N900"/>